<name>A0AAV4WV79_9ARAC</name>
<dbReference type="Proteomes" id="UP001054837">
    <property type="component" value="Unassembled WGS sequence"/>
</dbReference>
<reference evidence="2 3" key="1">
    <citation type="submission" date="2021-06" db="EMBL/GenBank/DDBJ databases">
        <title>Caerostris darwini draft genome.</title>
        <authorList>
            <person name="Kono N."/>
            <person name="Arakawa K."/>
        </authorList>
    </citation>
    <scope>NUCLEOTIDE SEQUENCE [LARGE SCALE GENOMIC DNA]</scope>
</reference>
<keyword evidence="3" id="KW-1185">Reference proteome</keyword>
<organism evidence="2 3">
    <name type="scientific">Caerostris darwini</name>
    <dbReference type="NCBI Taxonomy" id="1538125"/>
    <lineage>
        <taxon>Eukaryota</taxon>
        <taxon>Metazoa</taxon>
        <taxon>Ecdysozoa</taxon>
        <taxon>Arthropoda</taxon>
        <taxon>Chelicerata</taxon>
        <taxon>Arachnida</taxon>
        <taxon>Araneae</taxon>
        <taxon>Araneomorphae</taxon>
        <taxon>Entelegynae</taxon>
        <taxon>Araneoidea</taxon>
        <taxon>Araneidae</taxon>
        <taxon>Caerostris</taxon>
    </lineage>
</organism>
<dbReference type="AlphaFoldDB" id="A0AAV4WV79"/>
<protein>
    <submittedName>
        <fullName evidence="2">Uncharacterized protein</fullName>
    </submittedName>
</protein>
<feature type="region of interest" description="Disordered" evidence="1">
    <location>
        <begin position="1"/>
        <end position="39"/>
    </location>
</feature>
<feature type="compositionally biased region" description="Basic and acidic residues" evidence="1">
    <location>
        <begin position="20"/>
        <end position="33"/>
    </location>
</feature>
<evidence type="ECO:0000313" key="3">
    <source>
        <dbReference type="Proteomes" id="UP001054837"/>
    </source>
</evidence>
<proteinExistence type="predicted"/>
<evidence type="ECO:0000256" key="1">
    <source>
        <dbReference type="SAM" id="MobiDB-lite"/>
    </source>
</evidence>
<accession>A0AAV4WV79</accession>
<evidence type="ECO:0000313" key="2">
    <source>
        <dbReference type="EMBL" id="GIY85694.1"/>
    </source>
</evidence>
<gene>
    <name evidence="2" type="ORF">CDAR_422261</name>
</gene>
<comment type="caution">
    <text evidence="2">The sequence shown here is derived from an EMBL/GenBank/DDBJ whole genome shotgun (WGS) entry which is preliminary data.</text>
</comment>
<sequence length="101" mass="11731">MGDHNSREKKKGNKNQENISRNEKQEKFREKPYSWDNPSRAMVRKNGMCLHHLKGIDESPRPICFGVDDALNLVKGREEKEEKTKNPTDTKASLPAFLPFY</sequence>
<dbReference type="EMBL" id="BPLQ01015071">
    <property type="protein sequence ID" value="GIY85694.1"/>
    <property type="molecule type" value="Genomic_DNA"/>
</dbReference>